<evidence type="ECO:0000313" key="3">
    <source>
        <dbReference type="EMBL" id="NYI07516.1"/>
    </source>
</evidence>
<feature type="compositionally biased region" description="Pro residues" evidence="1">
    <location>
        <begin position="39"/>
        <end position="51"/>
    </location>
</feature>
<evidence type="ECO:0000313" key="4">
    <source>
        <dbReference type="Proteomes" id="UP000567795"/>
    </source>
</evidence>
<feature type="compositionally biased region" description="Low complexity" evidence="1">
    <location>
        <begin position="1"/>
        <end position="25"/>
    </location>
</feature>
<feature type="transmembrane region" description="Helical" evidence="2">
    <location>
        <begin position="273"/>
        <end position="294"/>
    </location>
</feature>
<feature type="region of interest" description="Disordered" evidence="1">
    <location>
        <begin position="1"/>
        <end position="55"/>
    </location>
</feature>
<evidence type="ECO:0000256" key="2">
    <source>
        <dbReference type="SAM" id="Phobius"/>
    </source>
</evidence>
<keyword evidence="2" id="KW-0472">Membrane</keyword>
<gene>
    <name evidence="3" type="ORF">FHU37_004545</name>
</gene>
<dbReference type="RefSeq" id="WP_179816510.1">
    <property type="nucleotide sequence ID" value="NZ_JACBZD010000002.1"/>
</dbReference>
<feature type="transmembrane region" description="Helical" evidence="2">
    <location>
        <begin position="242"/>
        <end position="261"/>
    </location>
</feature>
<feature type="region of interest" description="Disordered" evidence="1">
    <location>
        <begin position="70"/>
        <end position="161"/>
    </location>
</feature>
<keyword evidence="4" id="KW-1185">Reference proteome</keyword>
<protein>
    <submittedName>
        <fullName evidence="3">Uncharacterized protein</fullName>
    </submittedName>
</protein>
<dbReference type="Proteomes" id="UP000567795">
    <property type="component" value="Unassembled WGS sequence"/>
</dbReference>
<organism evidence="3 4">
    <name type="scientific">Allostreptomyces psammosilenae</name>
    <dbReference type="NCBI Taxonomy" id="1892865"/>
    <lineage>
        <taxon>Bacteria</taxon>
        <taxon>Bacillati</taxon>
        <taxon>Actinomycetota</taxon>
        <taxon>Actinomycetes</taxon>
        <taxon>Kitasatosporales</taxon>
        <taxon>Streptomycetaceae</taxon>
        <taxon>Allostreptomyces</taxon>
    </lineage>
</organism>
<keyword evidence="2" id="KW-0812">Transmembrane</keyword>
<dbReference type="AlphaFoldDB" id="A0A852ZYU5"/>
<feature type="transmembrane region" description="Helical" evidence="2">
    <location>
        <begin position="353"/>
        <end position="386"/>
    </location>
</feature>
<dbReference type="EMBL" id="JACBZD010000002">
    <property type="protein sequence ID" value="NYI07516.1"/>
    <property type="molecule type" value="Genomic_DNA"/>
</dbReference>
<feature type="transmembrane region" description="Helical" evidence="2">
    <location>
        <begin position="218"/>
        <end position="236"/>
    </location>
</feature>
<name>A0A852ZYU5_9ACTN</name>
<proteinExistence type="predicted"/>
<feature type="transmembrane region" description="Helical" evidence="2">
    <location>
        <begin position="173"/>
        <end position="206"/>
    </location>
</feature>
<sequence>MNHGSVGPVAAAAPTAAPGAWGTPPESVGHGTHARRPVAAPPPPSAPPAPMAAPSTDETMMLALPLAQRPAADPPAEPGAGANPGPGVPASGPGGRPGRAGRRAAHAGQPGGGHTAGGVAGGATGGAAGSDGAPSGAHPWPAAGDAAAPSPAGATRTGSPIVPPGTRPALLTAAFAVLLLLAALLGMWTLVPVVMLLQVLTAAGWFRLNGMWPARQGIALAALSALVADVALLVVGPDGSGMGRAGALAGVLGAVWLLPLAQQMARRGGREELIPAVTVTASATVVSVMAGTFLPALRAAQDAAEGAVGWPASAPIVLGVSAVAVAVLAAAAPAARLPGPLRNPGLRAGAGLALAAGVGAVLGGALGVGALAGLVLAAVAGVLGLAGRRVASYDFPSAFVHHTAGVALPLALAAPGVWLAAVILA</sequence>
<feature type="compositionally biased region" description="Low complexity" evidence="1">
    <location>
        <begin position="78"/>
        <end position="91"/>
    </location>
</feature>
<accession>A0A852ZYU5</accession>
<feature type="compositionally biased region" description="Gly residues" evidence="1">
    <location>
        <begin position="109"/>
        <end position="129"/>
    </location>
</feature>
<feature type="transmembrane region" description="Helical" evidence="2">
    <location>
        <begin position="314"/>
        <end position="332"/>
    </location>
</feature>
<evidence type="ECO:0000256" key="1">
    <source>
        <dbReference type="SAM" id="MobiDB-lite"/>
    </source>
</evidence>
<keyword evidence="2" id="KW-1133">Transmembrane helix</keyword>
<comment type="caution">
    <text evidence="3">The sequence shown here is derived from an EMBL/GenBank/DDBJ whole genome shotgun (WGS) entry which is preliminary data.</text>
</comment>
<reference evidence="3 4" key="1">
    <citation type="submission" date="2020-07" db="EMBL/GenBank/DDBJ databases">
        <title>Sequencing the genomes of 1000 actinobacteria strains.</title>
        <authorList>
            <person name="Klenk H.-P."/>
        </authorList>
    </citation>
    <scope>NUCLEOTIDE SEQUENCE [LARGE SCALE GENOMIC DNA]</scope>
    <source>
        <strain evidence="3 4">DSM 42178</strain>
    </source>
</reference>
<feature type="compositionally biased region" description="Low complexity" evidence="1">
    <location>
        <begin position="130"/>
        <end position="154"/>
    </location>
</feature>
<feature type="transmembrane region" description="Helical" evidence="2">
    <location>
        <begin position="406"/>
        <end position="424"/>
    </location>
</feature>